<keyword evidence="2" id="KW-0479">Metal-binding</keyword>
<dbReference type="STRING" id="758820.SAMN00777080_4261"/>
<evidence type="ECO:0000313" key="7">
    <source>
        <dbReference type="Proteomes" id="UP000192333"/>
    </source>
</evidence>
<organism evidence="6 7">
    <name type="scientific">Aquiflexum balticum DSM 16537</name>
    <dbReference type="NCBI Taxonomy" id="758820"/>
    <lineage>
        <taxon>Bacteria</taxon>
        <taxon>Pseudomonadati</taxon>
        <taxon>Bacteroidota</taxon>
        <taxon>Cytophagia</taxon>
        <taxon>Cytophagales</taxon>
        <taxon>Cyclobacteriaceae</taxon>
        <taxon>Aquiflexum</taxon>
    </lineage>
</organism>
<keyword evidence="4" id="KW-0862">Zinc</keyword>
<dbReference type="PANTHER" id="PTHR15162:SF7">
    <property type="entry name" value="SUCCINYLGLUTAMATE DESUCCINYLASE"/>
    <property type="match status" value="1"/>
</dbReference>
<dbReference type="InterPro" id="IPR050178">
    <property type="entry name" value="AspA/AstE_fam"/>
</dbReference>
<comment type="cofactor">
    <cofactor evidence="1">
        <name>Zn(2+)</name>
        <dbReference type="ChEBI" id="CHEBI:29105"/>
    </cofactor>
</comment>
<dbReference type="SUPFAM" id="SSF53187">
    <property type="entry name" value="Zn-dependent exopeptidases"/>
    <property type="match status" value="1"/>
</dbReference>
<sequence length="398" mass="45886">MIEIYSKALQEKITIDRLIGRIETGRIGPTLVFFAGIHGNEVAGVFALKKVFEDLENQKEKLRGTVIGISGNLKALAVNTRYLKEDLNRLWTKSNIKRIVKNDKPGPEEEELVAILQLVEEILEKGNGPFYFIDLHTTSSKTLPFITINDALINRKFSELFPVPIVLGIEEFLDGPLLSFINQAGYVAIGFESGQHDEKEAISNNIAFVYLCLVYARLIKKKSLDHYQEYYNELEQASKKVKEIFEITYLYQIMKGEEFKMLPGFESFQVIKKETPLAISNGEVVKSKYASRLFMPLYQSQGSDGFFIIRGIPKFALKLSSLLRKTKADNFLTLLPGIQWDNREKEILRVNLKIARFFTGPLFHLLGYRIRVVDENYLRLYNREHAVKTEMYRGEKWY</sequence>
<dbReference type="GO" id="GO:0005829">
    <property type="term" value="C:cytosol"/>
    <property type="evidence" value="ECO:0007669"/>
    <property type="project" value="TreeGrafter"/>
</dbReference>
<evidence type="ECO:0000313" key="6">
    <source>
        <dbReference type="EMBL" id="SMD45603.1"/>
    </source>
</evidence>
<evidence type="ECO:0000256" key="2">
    <source>
        <dbReference type="ARBA" id="ARBA00022723"/>
    </source>
</evidence>
<dbReference type="OrthoDB" id="1523003at2"/>
<keyword evidence="7" id="KW-1185">Reference proteome</keyword>
<gene>
    <name evidence="6" type="ORF">SAMN00777080_4261</name>
</gene>
<name>A0A1W2H9P0_9BACT</name>
<dbReference type="RefSeq" id="WP_084122499.1">
    <property type="nucleotide sequence ID" value="NZ_LT838813.1"/>
</dbReference>
<feature type="domain" description="Succinylglutamate desuccinylase/Aspartoacylase catalytic" evidence="5">
    <location>
        <begin position="28"/>
        <end position="149"/>
    </location>
</feature>
<dbReference type="GO" id="GO:0016788">
    <property type="term" value="F:hydrolase activity, acting on ester bonds"/>
    <property type="evidence" value="ECO:0007669"/>
    <property type="project" value="InterPro"/>
</dbReference>
<dbReference type="Pfam" id="PF24827">
    <property type="entry name" value="AstE_AspA_cat"/>
    <property type="match status" value="1"/>
</dbReference>
<evidence type="ECO:0000256" key="3">
    <source>
        <dbReference type="ARBA" id="ARBA00022801"/>
    </source>
</evidence>
<dbReference type="AlphaFoldDB" id="A0A1W2H9P0"/>
<accession>A0A1W2H9P0</accession>
<dbReference type="PANTHER" id="PTHR15162">
    <property type="entry name" value="ASPARTOACYLASE"/>
    <property type="match status" value="1"/>
</dbReference>
<evidence type="ECO:0000256" key="4">
    <source>
        <dbReference type="ARBA" id="ARBA00022833"/>
    </source>
</evidence>
<evidence type="ECO:0000256" key="1">
    <source>
        <dbReference type="ARBA" id="ARBA00001947"/>
    </source>
</evidence>
<dbReference type="Gene3D" id="3.40.630.10">
    <property type="entry name" value="Zn peptidases"/>
    <property type="match status" value="1"/>
</dbReference>
<dbReference type="EMBL" id="LT838813">
    <property type="protein sequence ID" value="SMD45603.1"/>
    <property type="molecule type" value="Genomic_DNA"/>
</dbReference>
<reference evidence="7" key="1">
    <citation type="submission" date="2017-04" db="EMBL/GenBank/DDBJ databases">
        <authorList>
            <person name="Varghese N."/>
            <person name="Submissions S."/>
        </authorList>
    </citation>
    <scope>NUCLEOTIDE SEQUENCE [LARGE SCALE GENOMIC DNA]</scope>
    <source>
        <strain evidence="7">DSM 16537</strain>
    </source>
</reference>
<protein>
    <submittedName>
        <fullName evidence="6">Succinylglutamate desuccinylase / Aspartoacylase family protein</fullName>
    </submittedName>
</protein>
<dbReference type="GO" id="GO:0046872">
    <property type="term" value="F:metal ion binding"/>
    <property type="evidence" value="ECO:0007669"/>
    <property type="project" value="UniProtKB-KW"/>
</dbReference>
<keyword evidence="3" id="KW-0378">Hydrolase</keyword>
<dbReference type="InterPro" id="IPR055438">
    <property type="entry name" value="AstE_AspA_cat"/>
</dbReference>
<dbReference type="Proteomes" id="UP000192333">
    <property type="component" value="Chromosome I"/>
</dbReference>
<proteinExistence type="predicted"/>
<evidence type="ECO:0000259" key="5">
    <source>
        <dbReference type="Pfam" id="PF24827"/>
    </source>
</evidence>